<feature type="repeat" description="RCC1" evidence="2">
    <location>
        <begin position="499"/>
        <end position="593"/>
    </location>
</feature>
<dbReference type="PROSITE" id="PS00626">
    <property type="entry name" value="RCC1_2"/>
    <property type="match status" value="6"/>
</dbReference>
<feature type="repeat" description="RCC1" evidence="2">
    <location>
        <begin position="775"/>
        <end position="826"/>
    </location>
</feature>
<name>A0A2C6LEQ8_9APIC</name>
<evidence type="ECO:0000313" key="5">
    <source>
        <dbReference type="EMBL" id="PHJ25322.1"/>
    </source>
</evidence>
<evidence type="ECO:0000259" key="4">
    <source>
        <dbReference type="Pfam" id="PF25390"/>
    </source>
</evidence>
<feature type="repeat" description="RCC1" evidence="2">
    <location>
        <begin position="647"/>
        <end position="696"/>
    </location>
</feature>
<feature type="repeat" description="RCC1" evidence="2">
    <location>
        <begin position="126"/>
        <end position="249"/>
    </location>
</feature>
<feature type="repeat" description="RCC1" evidence="2">
    <location>
        <begin position="722"/>
        <end position="774"/>
    </location>
</feature>
<dbReference type="AlphaFoldDB" id="A0A2C6LEQ8"/>
<feature type="repeat" description="RCC1" evidence="2">
    <location>
        <begin position="827"/>
        <end position="878"/>
    </location>
</feature>
<protein>
    <submittedName>
        <fullName evidence="5">Regulator of chromosome condensation repeat-containing protein</fullName>
    </submittedName>
</protein>
<feature type="domain" description="RCC1-like" evidence="4">
    <location>
        <begin position="312"/>
        <end position="531"/>
    </location>
</feature>
<dbReference type="Proteomes" id="UP000221165">
    <property type="component" value="Unassembled WGS sequence"/>
</dbReference>
<feature type="repeat" description="RCC1" evidence="2">
    <location>
        <begin position="68"/>
        <end position="120"/>
    </location>
</feature>
<dbReference type="EMBL" id="MIGC01000310">
    <property type="protein sequence ID" value="PHJ25322.1"/>
    <property type="molecule type" value="Genomic_DNA"/>
</dbReference>
<feature type="region of interest" description="Disordered" evidence="3">
    <location>
        <begin position="140"/>
        <end position="221"/>
    </location>
</feature>
<feature type="non-terminal residue" evidence="5">
    <location>
        <position position="988"/>
    </location>
</feature>
<feature type="repeat" description="RCC1" evidence="2">
    <location>
        <begin position="879"/>
        <end position="931"/>
    </location>
</feature>
<comment type="caution">
    <text evidence="5">The sequence shown here is derived from an EMBL/GenBank/DDBJ whole genome shotgun (WGS) entry which is preliminary data.</text>
</comment>
<dbReference type="Pfam" id="PF25390">
    <property type="entry name" value="WD40_RLD"/>
    <property type="match status" value="2"/>
</dbReference>
<organism evidence="5 6">
    <name type="scientific">Cystoisospora suis</name>
    <dbReference type="NCBI Taxonomy" id="483139"/>
    <lineage>
        <taxon>Eukaryota</taxon>
        <taxon>Sar</taxon>
        <taxon>Alveolata</taxon>
        <taxon>Apicomplexa</taxon>
        <taxon>Conoidasida</taxon>
        <taxon>Coccidia</taxon>
        <taxon>Eucoccidiorida</taxon>
        <taxon>Eimeriorina</taxon>
        <taxon>Sarcocystidae</taxon>
        <taxon>Cystoisospora</taxon>
    </lineage>
</organism>
<dbReference type="InterPro" id="IPR000408">
    <property type="entry name" value="Reg_chr_condens"/>
</dbReference>
<dbReference type="InterPro" id="IPR058923">
    <property type="entry name" value="RCC1-like_dom"/>
</dbReference>
<dbReference type="VEuPathDB" id="ToxoDB:CSUI_000823"/>
<feature type="repeat" description="RCC1" evidence="2">
    <location>
        <begin position="438"/>
        <end position="498"/>
    </location>
</feature>
<evidence type="ECO:0000256" key="3">
    <source>
        <dbReference type="SAM" id="MobiDB-lite"/>
    </source>
</evidence>
<dbReference type="PRINTS" id="PR00633">
    <property type="entry name" value="RCCNDNSATION"/>
</dbReference>
<feature type="repeat" description="RCC1" evidence="2">
    <location>
        <begin position="386"/>
        <end position="437"/>
    </location>
</feature>
<dbReference type="RefSeq" id="XP_067926994.1">
    <property type="nucleotide sequence ID" value="XM_068061030.1"/>
</dbReference>
<reference evidence="5 6" key="1">
    <citation type="journal article" date="2017" name="Int. J. Parasitol.">
        <title>The genome of the protozoan parasite Cystoisospora suis and a reverse vaccinology approach to identify vaccine candidates.</title>
        <authorList>
            <person name="Palmieri N."/>
            <person name="Shrestha A."/>
            <person name="Ruttkowski B."/>
            <person name="Beck T."/>
            <person name="Vogl C."/>
            <person name="Tomley F."/>
            <person name="Blake D.P."/>
            <person name="Joachim A."/>
        </authorList>
    </citation>
    <scope>NUCLEOTIDE SEQUENCE [LARGE SCALE GENOMIC DNA]</scope>
    <source>
        <strain evidence="5 6">Wien I</strain>
    </source>
</reference>
<evidence type="ECO:0000313" key="6">
    <source>
        <dbReference type="Proteomes" id="UP000221165"/>
    </source>
</evidence>
<feature type="compositionally biased region" description="Basic and acidic residues" evidence="3">
    <location>
        <begin position="147"/>
        <end position="158"/>
    </location>
</feature>
<accession>A0A2C6LEQ8</accession>
<dbReference type="GeneID" id="94424241"/>
<feature type="domain" description="RCC1-like" evidence="4">
    <location>
        <begin position="716"/>
        <end position="962"/>
    </location>
</feature>
<dbReference type="Pfam" id="PF13540">
    <property type="entry name" value="RCC1_2"/>
    <property type="match status" value="1"/>
</dbReference>
<proteinExistence type="predicted"/>
<feature type="repeat" description="RCC1" evidence="2">
    <location>
        <begin position="334"/>
        <end position="385"/>
    </location>
</feature>
<dbReference type="PANTHER" id="PTHR22870:SF360">
    <property type="entry name" value="ULTRAVIOLET-B RECEPTOR UVR8"/>
    <property type="match status" value="1"/>
</dbReference>
<dbReference type="PROSITE" id="PS50012">
    <property type="entry name" value="RCC1_3"/>
    <property type="match status" value="13"/>
</dbReference>
<gene>
    <name evidence="5" type="ORF">CSUI_000823</name>
</gene>
<evidence type="ECO:0000256" key="1">
    <source>
        <dbReference type="ARBA" id="ARBA00022737"/>
    </source>
</evidence>
<keyword evidence="1" id="KW-0677">Repeat</keyword>
<dbReference type="SUPFAM" id="SSF50985">
    <property type="entry name" value="RCC1/BLIP-II"/>
    <property type="match status" value="4"/>
</dbReference>
<dbReference type="Gene3D" id="2.130.10.30">
    <property type="entry name" value="Regulator of chromosome condensation 1/beta-lactamase-inhibitor protein II"/>
    <property type="match status" value="5"/>
</dbReference>
<dbReference type="InterPro" id="IPR051210">
    <property type="entry name" value="Ub_ligase/GEF_domain"/>
</dbReference>
<dbReference type="InterPro" id="IPR009091">
    <property type="entry name" value="RCC1/BLIP-II"/>
</dbReference>
<evidence type="ECO:0000256" key="2">
    <source>
        <dbReference type="PROSITE-ProRule" id="PRU00235"/>
    </source>
</evidence>
<feature type="compositionally biased region" description="Acidic residues" evidence="3">
    <location>
        <begin position="159"/>
        <end position="168"/>
    </location>
</feature>
<dbReference type="OrthoDB" id="8068875at2759"/>
<keyword evidence="6" id="KW-1185">Reference proteome</keyword>
<feature type="repeat" description="RCC1" evidence="2">
    <location>
        <begin position="250"/>
        <end position="333"/>
    </location>
</feature>
<dbReference type="PANTHER" id="PTHR22870">
    <property type="entry name" value="REGULATOR OF CHROMOSOME CONDENSATION"/>
    <property type="match status" value="1"/>
</dbReference>
<dbReference type="Pfam" id="PF00415">
    <property type="entry name" value="RCC1"/>
    <property type="match status" value="3"/>
</dbReference>
<sequence length="988" mass="103937">MSLQPYAPLGAMAVANSAGVPDVYVPNFAEDEQEEAAELIARLGPATIKRVALGLYHTLVVGLKGDQPQLFAWGKNYSNVLGLGVDVHERVYPGVVPFFSKQAIFAVSCGTNHSAVLVKRATQSGGKVYTFGLGNRGRLGYTKKGSGKKEGDPSRVGREDEDDGEEDPSGMIMTYGGRPGDPLEKKKKKKTATRQGGGGRGGDDLAEEDHGDSEPSWFTPKPSRVRFKDKCKIARISCGSDHTLALTDRGSLYAWGVGMYGNLGQGDTLDAYKPVKVFFDILGRRDLGLEGAGKTSGSDRRRKKNRGRDGGSEELIVLDCAAGAKHSMACTSDGALWTWGYGGNGRLGLGHNRGSLVPSIVDHLQDRDIVFVAAGDSHSACIDRHGHLYTWGGGGFGRLGHGDEGEIPVPRKVEGLGAVPILQVACGTFHTLALTHKGEVYAWGAGLALGLGEGEGAGGGTTGGTGIMVTVPRHLNDIEPAVLNIAAGPYHSAAVTVGGDLLVWGVGGSCRLGHGDQQNQPYPKFVADLRNRMYVSDLQSMLGIRRVQRDYSNERLDYLDDQGGGGLSAQNASAWTLQAIACGDSHTAALTGSGAVWIWGSNEEGQLGLGEEVEEDQYEPVQLDCFNTPIRRIACGGSHCLAVAQYGDVFAWGANDNGQLGLGVLRPSFTPAAVTGVRQAIEVFCGEDYSACITRSGAASTPLHGAGGGGASSIANAGSEFGDMWVWGSADSGKLGLGEDVTAGAVLSPQKVDLPTPVCTCALGKSHVVVISAQGDCYSWGAGYYGRLGIGNTANAYVPTKCDFPRGVKLRSVVAGAFHSMAISMDGDLWIWGRKNETCSAQNYTSPKIFMQLESASGVPKVKSIAACEGHSLAVTEEGRVFAWGDNQMFQTGCGKKGAEHFDRPEMVMNLPKPCQWVATGPQASFFVLESGEVYSAGASKGGRLGCGWTRKTYVYTPAAVVTHWANLGDITFDNAGGMQGQAAMAGG</sequence>
<feature type="repeat" description="RCC1" evidence="2">
    <location>
        <begin position="594"/>
        <end position="646"/>
    </location>
</feature>